<dbReference type="Gene3D" id="1.25.40.10">
    <property type="entry name" value="Tetratricopeptide repeat domain"/>
    <property type="match status" value="3"/>
</dbReference>
<dbReference type="InterPro" id="IPR018702">
    <property type="entry name" value="DUF2207"/>
</dbReference>
<feature type="repeat" description="TPR" evidence="3">
    <location>
        <begin position="444"/>
        <end position="477"/>
    </location>
</feature>
<dbReference type="Pfam" id="PF00515">
    <property type="entry name" value="TPR_1"/>
    <property type="match status" value="1"/>
</dbReference>
<dbReference type="EMBL" id="RSCM01000008">
    <property type="protein sequence ID" value="RUS95982.1"/>
    <property type="molecule type" value="Genomic_DNA"/>
</dbReference>
<evidence type="ECO:0000259" key="5">
    <source>
        <dbReference type="Pfam" id="PF09972"/>
    </source>
</evidence>
<dbReference type="InterPro" id="IPR011990">
    <property type="entry name" value="TPR-like_helical_dom_sf"/>
</dbReference>
<dbReference type="PROSITE" id="PS50005">
    <property type="entry name" value="TPR"/>
    <property type="match status" value="4"/>
</dbReference>
<keyword evidence="2 3" id="KW-0802">TPR repeat</keyword>
<feature type="repeat" description="TPR" evidence="3">
    <location>
        <begin position="342"/>
        <end position="375"/>
    </location>
</feature>
<organism evidence="6 7">
    <name type="scientific">Trichormus variabilis SAG 1403-4b</name>
    <dbReference type="NCBI Taxonomy" id="447716"/>
    <lineage>
        <taxon>Bacteria</taxon>
        <taxon>Bacillati</taxon>
        <taxon>Cyanobacteriota</taxon>
        <taxon>Cyanophyceae</taxon>
        <taxon>Nostocales</taxon>
        <taxon>Nostocaceae</taxon>
        <taxon>Trichormus</taxon>
    </lineage>
</organism>
<dbReference type="InterPro" id="IPR050498">
    <property type="entry name" value="Ycf3"/>
</dbReference>
<protein>
    <recommendedName>
        <fullName evidence="5">DUF2207 domain-containing protein</fullName>
    </recommendedName>
</protein>
<dbReference type="SUPFAM" id="SSF48439">
    <property type="entry name" value="Protein prenylyltransferase"/>
    <property type="match status" value="1"/>
</dbReference>
<feature type="repeat" description="TPR" evidence="3">
    <location>
        <begin position="410"/>
        <end position="443"/>
    </location>
</feature>
<evidence type="ECO:0000313" key="6">
    <source>
        <dbReference type="EMBL" id="RUS95982.1"/>
    </source>
</evidence>
<dbReference type="Pfam" id="PF09972">
    <property type="entry name" value="DUF2207"/>
    <property type="match status" value="1"/>
</dbReference>
<keyword evidence="4" id="KW-0472">Membrane</keyword>
<keyword evidence="4" id="KW-1133">Transmembrane helix</keyword>
<gene>
    <name evidence="6" type="ORF">DSM107003_26440</name>
</gene>
<dbReference type="RefSeq" id="WP_241993505.1">
    <property type="nucleotide sequence ID" value="NZ_RSCM01000008.1"/>
</dbReference>
<sequence>MKKISIRRIGFCLIAILVTVLITFTHAVAQELPFYWDYINVNIDVQTNGDMLITETQKYVFKSDNSNQRYRYIRLDKVDEIKDVTVEENNQIIPSETGIENNQFWIRWQHQLKPPETHTFVLKYRLIGGFQINDDHTQIYWKAIFADRKAPVQAANVQVQLPEALSGKVLEFKNFGTAATARQINPKTFDFVATQPIQPQESLELQITFPSNILNITKPNWQQGNFWDNWQIILAGLFVLVFFSKIILAINNRQCPHCKKFTLNWTYKEFIVTTIKGKQRVIRVIQECKNCSDHNKDEKAIPVTNESSIFCEDGGNISPQSEDRKGAIEDFNQAIRLNPNYAEAYYNRGLAHNYSGDKQAEIEDFNQALRINPNYLEAYINRGVSRRESGDVKGAIEDYNQALHINPNLAEAYQNRGFARCKSGDFKGAIEDCNQALRINPNLAEAYLNRGNARLESGDMKGAIEDCNQALRINPNLAIAYFNRGAARLQSRDKKGAIADLQKASKLFQQQGKIVQYQYIIDLIQKINIDRK</sequence>
<dbReference type="SMART" id="SM00028">
    <property type="entry name" value="TPR"/>
    <property type="match status" value="6"/>
</dbReference>
<proteinExistence type="predicted"/>
<dbReference type="Proteomes" id="UP000276103">
    <property type="component" value="Unassembled WGS sequence"/>
</dbReference>
<dbReference type="PROSITE" id="PS50293">
    <property type="entry name" value="TPR_REGION"/>
    <property type="match status" value="3"/>
</dbReference>
<dbReference type="PANTHER" id="PTHR44858:SF1">
    <property type="entry name" value="UDP-N-ACETYLGLUCOSAMINE--PEPTIDE N-ACETYLGLUCOSAMINYLTRANSFERASE SPINDLY-RELATED"/>
    <property type="match status" value="1"/>
</dbReference>
<dbReference type="GO" id="GO:0009279">
    <property type="term" value="C:cell outer membrane"/>
    <property type="evidence" value="ECO:0007669"/>
    <property type="project" value="TreeGrafter"/>
</dbReference>
<evidence type="ECO:0000256" key="4">
    <source>
        <dbReference type="SAM" id="Phobius"/>
    </source>
</evidence>
<dbReference type="PANTHER" id="PTHR44858">
    <property type="entry name" value="TETRATRICOPEPTIDE REPEAT PROTEIN 6"/>
    <property type="match status" value="1"/>
</dbReference>
<dbReference type="GO" id="GO:0046813">
    <property type="term" value="P:receptor-mediated virion attachment to host cell"/>
    <property type="evidence" value="ECO:0007669"/>
    <property type="project" value="TreeGrafter"/>
</dbReference>
<reference evidence="6 7" key="1">
    <citation type="journal article" date="2019" name="Genome Biol. Evol.">
        <title>Day and night: Metabolic profiles and evolutionary relationships of six axenic non-marine cyanobacteria.</title>
        <authorList>
            <person name="Will S.E."/>
            <person name="Henke P."/>
            <person name="Boedeker C."/>
            <person name="Huang S."/>
            <person name="Brinkmann H."/>
            <person name="Rohde M."/>
            <person name="Jarek M."/>
            <person name="Friedl T."/>
            <person name="Seufert S."/>
            <person name="Schumacher M."/>
            <person name="Overmann J."/>
            <person name="Neumann-Schaal M."/>
            <person name="Petersen J."/>
        </authorList>
    </citation>
    <scope>NUCLEOTIDE SEQUENCE [LARGE SCALE GENOMIC DNA]</scope>
    <source>
        <strain evidence="6 7">SAG 1403-4b</strain>
    </source>
</reference>
<name>A0A3S1A9A4_ANAVA</name>
<feature type="repeat" description="TPR" evidence="3">
    <location>
        <begin position="376"/>
        <end position="409"/>
    </location>
</feature>
<dbReference type="Pfam" id="PF13414">
    <property type="entry name" value="TPR_11"/>
    <property type="match status" value="2"/>
</dbReference>
<dbReference type="InterPro" id="IPR019734">
    <property type="entry name" value="TPR_rpt"/>
</dbReference>
<evidence type="ECO:0000256" key="3">
    <source>
        <dbReference type="PROSITE-ProRule" id="PRU00339"/>
    </source>
</evidence>
<evidence type="ECO:0000256" key="2">
    <source>
        <dbReference type="ARBA" id="ARBA00022803"/>
    </source>
</evidence>
<feature type="transmembrane region" description="Helical" evidence="4">
    <location>
        <begin position="230"/>
        <end position="250"/>
    </location>
</feature>
<accession>A0A3S1A9A4</accession>
<evidence type="ECO:0000256" key="1">
    <source>
        <dbReference type="ARBA" id="ARBA00022737"/>
    </source>
</evidence>
<keyword evidence="4" id="KW-0812">Transmembrane</keyword>
<comment type="caution">
    <text evidence="6">The sequence shown here is derived from an EMBL/GenBank/DDBJ whole genome shotgun (WGS) entry which is preliminary data.</text>
</comment>
<keyword evidence="7" id="KW-1185">Reference proteome</keyword>
<feature type="domain" description="DUF2207" evidence="5">
    <location>
        <begin position="40"/>
        <end position="209"/>
    </location>
</feature>
<keyword evidence="1" id="KW-0677">Repeat</keyword>
<dbReference type="AlphaFoldDB" id="A0A3S1A9A4"/>
<evidence type="ECO:0000313" key="7">
    <source>
        <dbReference type="Proteomes" id="UP000276103"/>
    </source>
</evidence>